<dbReference type="Proteomes" id="UP000249402">
    <property type="component" value="Unassembled WGS sequence"/>
</dbReference>
<dbReference type="InterPro" id="IPR036770">
    <property type="entry name" value="Ankyrin_rpt-contain_sf"/>
</dbReference>
<sequence length="433" mass="47725">MPSSPQPFDCPIPEASPALLALPDEIHDIFPNRLFLPEAIARLSKTNRRHYIHITTTLRRKTWIDALPSDPTLPSQIGMEPTGKWNRPCTLSHHDSPEIVTAIESGDLNHVESLLTSIPINSLDPNSNCLLHLALISHQIPIARLLLSKGAYPDGYHPSTIPELDQLFLSPSNTGPQCPHIRQEILELLLSHEASISRFPTQNMIYGTKAPSLLLEYLLDHHPETIDLRSASGHTLLHTAAALGDRWSCQFLLEKAPHLLTMDTDWDVTVLHMAILEKNEFTACWLISCGVHFHARSGFNRTELFLAATLGLSAVVRALLASQVAERAYPPGKWLADAKAAVRMAMFLGNTQIATMIRTRFNLSWRACLKGYLTWSNRPAPETPNPRKGKGKGKGKQQPRRRKGGNFTSGVLPPSGSGAGTGRGKGRGKGRGR</sequence>
<dbReference type="VEuPathDB" id="FungiDB:BO80DRAFT_476560"/>
<proteinExistence type="predicted"/>
<keyword evidence="3" id="KW-1185">Reference proteome</keyword>
<dbReference type="PANTHER" id="PTHR24198">
    <property type="entry name" value="ANKYRIN REPEAT AND PROTEIN KINASE DOMAIN-CONTAINING PROTEIN"/>
    <property type="match status" value="1"/>
</dbReference>
<feature type="compositionally biased region" description="Basic residues" evidence="1">
    <location>
        <begin position="424"/>
        <end position="433"/>
    </location>
</feature>
<name>A0A395GYH0_9EURO</name>
<dbReference type="RefSeq" id="XP_025574446.1">
    <property type="nucleotide sequence ID" value="XM_025723235.1"/>
</dbReference>
<feature type="region of interest" description="Disordered" evidence="1">
    <location>
        <begin position="376"/>
        <end position="433"/>
    </location>
</feature>
<dbReference type="EMBL" id="KZ824442">
    <property type="protein sequence ID" value="RAL00119.1"/>
    <property type="molecule type" value="Genomic_DNA"/>
</dbReference>
<evidence type="ECO:0000313" key="2">
    <source>
        <dbReference type="EMBL" id="RAL00119.1"/>
    </source>
</evidence>
<dbReference type="AlphaFoldDB" id="A0A395GYH0"/>
<dbReference type="GeneID" id="37228100"/>
<dbReference type="SUPFAM" id="SSF48403">
    <property type="entry name" value="Ankyrin repeat"/>
    <property type="match status" value="1"/>
</dbReference>
<evidence type="ECO:0000256" key="1">
    <source>
        <dbReference type="SAM" id="MobiDB-lite"/>
    </source>
</evidence>
<evidence type="ECO:0000313" key="3">
    <source>
        <dbReference type="Proteomes" id="UP000249402"/>
    </source>
</evidence>
<gene>
    <name evidence="2" type="ORF">BO80DRAFT_476560</name>
</gene>
<accession>A0A395GYH0</accession>
<dbReference type="STRING" id="1448316.A0A395GYH0"/>
<dbReference type="OrthoDB" id="20872at2759"/>
<protein>
    <submittedName>
        <fullName evidence="2">Ankyrin</fullName>
    </submittedName>
</protein>
<reference evidence="2 3" key="1">
    <citation type="submission" date="2018-02" db="EMBL/GenBank/DDBJ databases">
        <title>The genomes of Aspergillus section Nigri reveals drivers in fungal speciation.</title>
        <authorList>
            <consortium name="DOE Joint Genome Institute"/>
            <person name="Vesth T.C."/>
            <person name="Nybo J."/>
            <person name="Theobald S."/>
            <person name="Brandl J."/>
            <person name="Frisvad J.C."/>
            <person name="Nielsen K.F."/>
            <person name="Lyhne E.K."/>
            <person name="Kogle M.E."/>
            <person name="Kuo A."/>
            <person name="Riley R."/>
            <person name="Clum A."/>
            <person name="Nolan M."/>
            <person name="Lipzen A."/>
            <person name="Salamov A."/>
            <person name="Henrissat B."/>
            <person name="Wiebenga A."/>
            <person name="De vries R.P."/>
            <person name="Grigoriev I.V."/>
            <person name="Mortensen U.H."/>
            <person name="Andersen M.R."/>
            <person name="Baker S.E."/>
        </authorList>
    </citation>
    <scope>NUCLEOTIDE SEQUENCE [LARGE SCALE GENOMIC DNA]</scope>
    <source>
        <strain evidence="2 3">CBS 121593</strain>
    </source>
</reference>
<dbReference type="PANTHER" id="PTHR24198:SF165">
    <property type="entry name" value="ANKYRIN REPEAT-CONTAINING PROTEIN-RELATED"/>
    <property type="match status" value="1"/>
</dbReference>
<feature type="compositionally biased region" description="Basic residues" evidence="1">
    <location>
        <begin position="387"/>
        <end position="404"/>
    </location>
</feature>
<dbReference type="Gene3D" id="1.25.40.20">
    <property type="entry name" value="Ankyrin repeat-containing domain"/>
    <property type="match status" value="2"/>
</dbReference>
<organism evidence="2 3">
    <name type="scientific">Aspergillus ibericus CBS 121593</name>
    <dbReference type="NCBI Taxonomy" id="1448316"/>
    <lineage>
        <taxon>Eukaryota</taxon>
        <taxon>Fungi</taxon>
        <taxon>Dikarya</taxon>
        <taxon>Ascomycota</taxon>
        <taxon>Pezizomycotina</taxon>
        <taxon>Eurotiomycetes</taxon>
        <taxon>Eurotiomycetidae</taxon>
        <taxon>Eurotiales</taxon>
        <taxon>Aspergillaceae</taxon>
        <taxon>Aspergillus</taxon>
        <taxon>Aspergillus subgen. Circumdati</taxon>
    </lineage>
</organism>